<dbReference type="SUPFAM" id="SSF48371">
    <property type="entry name" value="ARM repeat"/>
    <property type="match status" value="1"/>
</dbReference>
<dbReference type="KEGG" id="tpal:117642804"/>
<evidence type="ECO:0000256" key="3">
    <source>
        <dbReference type="ARBA" id="ARBA00022664"/>
    </source>
</evidence>
<dbReference type="GO" id="GO:0071013">
    <property type="term" value="C:catalytic step 2 spliceosome"/>
    <property type="evidence" value="ECO:0007669"/>
    <property type="project" value="TreeGrafter"/>
</dbReference>
<evidence type="ECO:0000313" key="9">
    <source>
        <dbReference type="RefSeq" id="XP_034237250.1"/>
    </source>
</evidence>
<protein>
    <submittedName>
        <fullName evidence="9">Pre-mRNA-splicing factor CWC22 homolog isoform X1</fullName>
    </submittedName>
</protein>
<feature type="compositionally biased region" description="Basic and acidic residues" evidence="6">
    <location>
        <begin position="86"/>
        <end position="168"/>
    </location>
</feature>
<dbReference type="InterPro" id="IPR016024">
    <property type="entry name" value="ARM-type_fold"/>
</dbReference>
<dbReference type="InterPro" id="IPR003891">
    <property type="entry name" value="Initiation_fac_eIF4g_MI"/>
</dbReference>
<name>A0A6P8YJP7_THRPL</name>
<dbReference type="FunFam" id="1.25.40.180:FF:000004">
    <property type="entry name" value="pre-mRNA-splicing factor CWC22 homolog"/>
    <property type="match status" value="1"/>
</dbReference>
<organism evidence="9">
    <name type="scientific">Thrips palmi</name>
    <name type="common">Melon thrips</name>
    <dbReference type="NCBI Taxonomy" id="161013"/>
    <lineage>
        <taxon>Eukaryota</taxon>
        <taxon>Metazoa</taxon>
        <taxon>Ecdysozoa</taxon>
        <taxon>Arthropoda</taxon>
        <taxon>Hexapoda</taxon>
        <taxon>Insecta</taxon>
        <taxon>Pterygota</taxon>
        <taxon>Neoptera</taxon>
        <taxon>Paraneoptera</taxon>
        <taxon>Thysanoptera</taxon>
        <taxon>Terebrantia</taxon>
        <taxon>Thripoidea</taxon>
        <taxon>Thripidae</taxon>
        <taxon>Thrips</taxon>
    </lineage>
</organism>
<keyword evidence="4" id="KW-0508">mRNA splicing</keyword>
<gene>
    <name evidence="9" type="primary">LOC117642804</name>
</gene>
<dbReference type="SMART" id="SM00543">
    <property type="entry name" value="MIF4G"/>
    <property type="match status" value="1"/>
</dbReference>
<feature type="compositionally biased region" description="Low complexity" evidence="6">
    <location>
        <begin position="810"/>
        <end position="831"/>
    </location>
</feature>
<feature type="compositionally biased region" description="Acidic residues" evidence="6">
    <location>
        <begin position="563"/>
        <end position="581"/>
    </location>
</feature>
<feature type="compositionally biased region" description="Basic and acidic residues" evidence="6">
    <location>
        <begin position="226"/>
        <end position="242"/>
    </location>
</feature>
<feature type="compositionally biased region" description="Basic and acidic residues" evidence="6">
    <location>
        <begin position="250"/>
        <end position="260"/>
    </location>
</feature>
<dbReference type="InterPro" id="IPR003890">
    <property type="entry name" value="MIF4G-like_typ-3"/>
</dbReference>
<dbReference type="GO" id="GO:0016607">
    <property type="term" value="C:nuclear speck"/>
    <property type="evidence" value="ECO:0007669"/>
    <property type="project" value="UniProtKB-SubCell"/>
</dbReference>
<dbReference type="RefSeq" id="XP_034237250.1">
    <property type="nucleotide sequence ID" value="XM_034381359.1"/>
</dbReference>
<feature type="compositionally biased region" description="Basic and acidic residues" evidence="6">
    <location>
        <begin position="184"/>
        <end position="217"/>
    </location>
</feature>
<keyword evidence="3" id="KW-0507">mRNA processing</keyword>
<evidence type="ECO:0000313" key="8">
    <source>
        <dbReference type="Proteomes" id="UP000515158"/>
    </source>
</evidence>
<dbReference type="GO" id="GO:0000398">
    <property type="term" value="P:mRNA splicing, via spliceosome"/>
    <property type="evidence" value="ECO:0007669"/>
    <property type="project" value="TreeGrafter"/>
</dbReference>
<dbReference type="PANTHER" id="PTHR18034:SF3">
    <property type="entry name" value="PRE-MRNA-SPLICING FACTOR CWC22 HOMOLOG"/>
    <property type="match status" value="1"/>
</dbReference>
<dbReference type="SMART" id="SM00544">
    <property type="entry name" value="MA3"/>
    <property type="match status" value="1"/>
</dbReference>
<comment type="subcellular location">
    <subcellularLocation>
        <location evidence="1">Nucleus speckle</location>
    </subcellularLocation>
</comment>
<feature type="compositionally biased region" description="Basic residues" evidence="6">
    <location>
        <begin position="842"/>
        <end position="851"/>
    </location>
</feature>
<dbReference type="InterPro" id="IPR050781">
    <property type="entry name" value="CWC22_splicing_factor"/>
</dbReference>
<feature type="region of interest" description="Disordered" evidence="6">
    <location>
        <begin position="38"/>
        <end position="260"/>
    </location>
</feature>
<dbReference type="PROSITE" id="PS51366">
    <property type="entry name" value="MI"/>
    <property type="match status" value="1"/>
</dbReference>
<evidence type="ECO:0000256" key="1">
    <source>
        <dbReference type="ARBA" id="ARBA00004324"/>
    </source>
</evidence>
<accession>A0A6P8YJP7</accession>
<feature type="domain" description="MI" evidence="7">
    <location>
        <begin position="599"/>
        <end position="715"/>
    </location>
</feature>
<sequence>MNEQNCLLNSQPTRNVSNPRFVRLCLLCCVCKEITKMSSPDFEGRGKNASQSEESDNYDSNPSPPKKSKKKRNYDSEGPIPASKVRKVDASEEEEGEHKDDGSVHSGKDQVSKERLHDEKSKSSRRVKDKDQEEERGKERDKGRDRDRDYDRYKDRRRKNYEEYERDPPANFERYWGAGPKRSSYNDRDRRRRDDSDRDYDRYQDRRSGKDKGREVSGKVGPRYYGGKDDESKHVEENEDGKGPSSSSKDANKSEEVLSKPAEKKIVDMLTSRTGGAYIPPAKLRMMQAQITDKSSAAYQRIAWEALKKSIHGHINKVNTGNLATVIRELLQLNLVRGCGLLCRSIIQAQAASPTFTRVFAALISVINSRFPQIGELLVKRVVINFKRGFRRQDKASCISSAIFIAHLVNQCVAHELLALEILVLLVETPTSDSVEVAIAFLKEVVDKLLEVAKKGTMAIQDMLRNILHEGTLDKRVQYIIETMFQIIKVGGAKKLDDEQKQKEDEELLTLVEEEDQITHIINLDDAVDPQSILDVFKEDPQYEENEAAYAKLQKEILGSDSESGEEGSDEEEDSDEEDSDGEKKADKIIDNTETNLVALRRTIYLTIQSSLDFEECAHKLMRMQLKPGQEMEMCHMILDCCAEMRTYQKFFGLLAQRFCMINKLYISPFQQIFCDSFATVHRLEINKLRNVAKFFAHLLHTDAISWEVLSSCRLTEEDSTSSSRIFIKILFQELSEYLGLPKLNNRVKDATLQSAFEGLFPRDDPKNTRFAINFFTSIGLGGLTDELREHLKTQPRTQTVPLPIQNAVDETTSSSSSSDSSSSSSSSDSSDSSDSEDEKRKAKKKLKQKKGKADKSGKEGKKKGKKSETKSAEEMEESFEKRNKRDFDKGSKNQDDYARKNYSEKQHRMENEDWRQARKDVERGGRRDQHDRPDRRDQGDRPDRRNPNDRPDRRDTNERPDRRDQDGPERRDVDRGERGNFGRGEKKSFGREEKRNVERGEKGDRREMQREPRRNEEFESRRGSQKESHMNEFDKRQSDREHEKDHREREKEKSRHTDKEKYQQYEKNGDKDRHREREREKERHYR</sequence>
<dbReference type="AlphaFoldDB" id="A0A6P8YJP7"/>
<dbReference type="GeneID" id="117642804"/>
<keyword evidence="5" id="KW-0539">Nucleus</keyword>
<dbReference type="InParanoid" id="A0A6P8YJP7"/>
<dbReference type="Proteomes" id="UP000515158">
    <property type="component" value="Unplaced"/>
</dbReference>
<proteinExistence type="inferred from homology"/>
<dbReference type="GO" id="GO:0003723">
    <property type="term" value="F:RNA binding"/>
    <property type="evidence" value="ECO:0007669"/>
    <property type="project" value="InterPro"/>
</dbReference>
<evidence type="ECO:0000256" key="6">
    <source>
        <dbReference type="SAM" id="MobiDB-lite"/>
    </source>
</evidence>
<feature type="region of interest" description="Disordered" evidence="6">
    <location>
        <begin position="559"/>
        <end position="588"/>
    </location>
</feature>
<reference evidence="9" key="1">
    <citation type="submission" date="2025-08" db="UniProtKB">
        <authorList>
            <consortium name="RefSeq"/>
        </authorList>
    </citation>
    <scope>IDENTIFICATION</scope>
    <source>
        <tissue evidence="9">Total insect</tissue>
    </source>
</reference>
<dbReference type="CTD" id="35099"/>
<dbReference type="Gene3D" id="1.25.40.180">
    <property type="match status" value="1"/>
</dbReference>
<dbReference type="PANTHER" id="PTHR18034">
    <property type="entry name" value="CELL CYCLE CONTROL PROTEIN CWF22-RELATED"/>
    <property type="match status" value="1"/>
</dbReference>
<evidence type="ECO:0000256" key="2">
    <source>
        <dbReference type="ARBA" id="ARBA00006856"/>
    </source>
</evidence>
<dbReference type="OrthoDB" id="1924287at2759"/>
<feature type="region of interest" description="Disordered" evidence="6">
    <location>
        <begin position="794"/>
        <end position="1087"/>
    </location>
</feature>
<dbReference type="Pfam" id="PF02847">
    <property type="entry name" value="MA3"/>
    <property type="match status" value="1"/>
</dbReference>
<comment type="similarity">
    <text evidence="2">Belongs to the CWC22 family.</text>
</comment>
<feature type="compositionally biased region" description="Basic and acidic residues" evidence="6">
    <location>
        <begin position="867"/>
        <end position="1087"/>
    </location>
</feature>
<evidence type="ECO:0000259" key="7">
    <source>
        <dbReference type="PROSITE" id="PS51366"/>
    </source>
</evidence>
<evidence type="ECO:0000256" key="4">
    <source>
        <dbReference type="ARBA" id="ARBA00023187"/>
    </source>
</evidence>
<keyword evidence="8" id="KW-1185">Reference proteome</keyword>
<evidence type="ECO:0000256" key="5">
    <source>
        <dbReference type="ARBA" id="ARBA00023242"/>
    </source>
</evidence>